<feature type="compositionally biased region" description="Basic and acidic residues" evidence="1">
    <location>
        <begin position="55"/>
        <end position="69"/>
    </location>
</feature>
<feature type="region of interest" description="Disordered" evidence="1">
    <location>
        <begin position="195"/>
        <end position="218"/>
    </location>
</feature>
<accession>A0AAV9NB47</accession>
<reference evidence="2 3" key="1">
    <citation type="submission" date="2023-08" db="EMBL/GenBank/DDBJ databases">
        <title>Black Yeasts Isolated from many extreme environments.</title>
        <authorList>
            <person name="Coleine C."/>
            <person name="Stajich J.E."/>
            <person name="Selbmann L."/>
        </authorList>
    </citation>
    <scope>NUCLEOTIDE SEQUENCE [LARGE SCALE GENOMIC DNA]</scope>
    <source>
        <strain evidence="2 3">CCFEE 5792</strain>
    </source>
</reference>
<proteinExistence type="predicted"/>
<feature type="region of interest" description="Disordered" evidence="1">
    <location>
        <begin position="34"/>
        <end position="76"/>
    </location>
</feature>
<dbReference type="AlphaFoldDB" id="A0AAV9NB47"/>
<keyword evidence="3" id="KW-1185">Reference proteome</keyword>
<sequence>MSSRPTSSRRLLVSSPPPSKALLSLQNQGLELPASPSSLSLLSAQHASARSTPSDMDKPLPLEPFDRQRRSSSVYSTDTTITNIIRMYGGYRDVDELPDLPSMPLIHQPQAYRDTVAPLLVKRLSLNRSPSPRPPTPPRPRPKASISSFSLRSNAKKTAPSFIEFSRNLEDRRNELVSPFTPNTDHHRQAAYDQLFPPSTQNSSPELPISVSHTPPLPDAMSVTVSSIAESDLLPSPPNLRSTSPPSPIFDTPGQFSALPGRDDSPLSSSSRQRYRSRHWSENWLEDELGVVSPVSGSSPVKDGKNSADYGRVCSASSSGSADHPDVNPESFGKKKSLRSSGRSSLQQGVNGLLRSLSISSRRTRDRTSEPRQRQLAIQPTPYQRYGDQIWKNKKAKKMTQHDEVGHNRGKSMDLVTAYQSGQSQFVSVLEGAKRKLRRKSSHKRRGKLKQSIILVGPNQAVGNMSDKYGSERFIVPEDDRRYI</sequence>
<name>A0AAV9NB47_9EURO</name>
<evidence type="ECO:0000313" key="3">
    <source>
        <dbReference type="Proteomes" id="UP001358417"/>
    </source>
</evidence>
<feature type="region of interest" description="Disordered" evidence="1">
    <location>
        <begin position="1"/>
        <end position="22"/>
    </location>
</feature>
<comment type="caution">
    <text evidence="2">The sequence shown here is derived from an EMBL/GenBank/DDBJ whole genome shotgun (WGS) entry which is preliminary data.</text>
</comment>
<feature type="compositionally biased region" description="Low complexity" evidence="1">
    <location>
        <begin position="34"/>
        <end position="51"/>
    </location>
</feature>
<feature type="compositionally biased region" description="Low complexity" evidence="1">
    <location>
        <begin position="292"/>
        <end position="301"/>
    </location>
</feature>
<dbReference type="RefSeq" id="XP_064706383.1">
    <property type="nucleotide sequence ID" value="XM_064846158.1"/>
</dbReference>
<gene>
    <name evidence="2" type="ORF">LTR84_002549</name>
</gene>
<evidence type="ECO:0000256" key="1">
    <source>
        <dbReference type="SAM" id="MobiDB-lite"/>
    </source>
</evidence>
<feature type="region of interest" description="Disordered" evidence="1">
    <location>
        <begin position="230"/>
        <end position="278"/>
    </location>
</feature>
<feature type="region of interest" description="Disordered" evidence="1">
    <location>
        <begin position="124"/>
        <end position="153"/>
    </location>
</feature>
<dbReference type="EMBL" id="JAVRRD010000013">
    <property type="protein sequence ID" value="KAK5052683.1"/>
    <property type="molecule type" value="Genomic_DNA"/>
</dbReference>
<organism evidence="2 3">
    <name type="scientific">Exophiala bonariae</name>
    <dbReference type="NCBI Taxonomy" id="1690606"/>
    <lineage>
        <taxon>Eukaryota</taxon>
        <taxon>Fungi</taxon>
        <taxon>Dikarya</taxon>
        <taxon>Ascomycota</taxon>
        <taxon>Pezizomycotina</taxon>
        <taxon>Eurotiomycetes</taxon>
        <taxon>Chaetothyriomycetidae</taxon>
        <taxon>Chaetothyriales</taxon>
        <taxon>Herpotrichiellaceae</taxon>
        <taxon>Exophiala</taxon>
    </lineage>
</organism>
<feature type="compositionally biased region" description="Low complexity" evidence="1">
    <location>
        <begin position="339"/>
        <end position="361"/>
    </location>
</feature>
<protein>
    <submittedName>
        <fullName evidence="2">Uncharacterized protein</fullName>
    </submittedName>
</protein>
<evidence type="ECO:0000313" key="2">
    <source>
        <dbReference type="EMBL" id="KAK5052683.1"/>
    </source>
</evidence>
<feature type="region of interest" description="Disordered" evidence="1">
    <location>
        <begin position="292"/>
        <end position="381"/>
    </location>
</feature>
<dbReference type="Proteomes" id="UP001358417">
    <property type="component" value="Unassembled WGS sequence"/>
</dbReference>
<dbReference type="GeneID" id="89970756"/>